<organism evidence="1 2">
    <name type="scientific">Penicillium digitatum</name>
    <name type="common">Green mold</name>
    <dbReference type="NCBI Taxonomy" id="36651"/>
    <lineage>
        <taxon>Eukaryota</taxon>
        <taxon>Fungi</taxon>
        <taxon>Dikarya</taxon>
        <taxon>Ascomycota</taxon>
        <taxon>Pezizomycotina</taxon>
        <taxon>Eurotiomycetes</taxon>
        <taxon>Eurotiomycetidae</taxon>
        <taxon>Eurotiales</taxon>
        <taxon>Aspergillaceae</taxon>
        <taxon>Penicillium</taxon>
    </lineage>
</organism>
<reference evidence="1 2" key="1">
    <citation type="submission" date="2020-08" db="EMBL/GenBank/DDBJ databases">
        <title>The completed genome sequence of the pathogenic ascomycete fungus Penicillium digitatum.</title>
        <authorList>
            <person name="Wang M."/>
        </authorList>
    </citation>
    <scope>NUCLEOTIDE SEQUENCE [LARGE SCALE GENOMIC DNA]</scope>
    <source>
        <strain evidence="1 2">PdW03</strain>
    </source>
</reference>
<name>A0A7T6XPC9_PENDI</name>
<accession>A0A7T6XPC9</accession>
<gene>
    <name evidence="1" type="ORF">Pdw03_8844</name>
</gene>
<dbReference type="Proteomes" id="UP000595662">
    <property type="component" value="Chromosome 3"/>
</dbReference>
<evidence type="ECO:0000313" key="1">
    <source>
        <dbReference type="EMBL" id="QQK44943.1"/>
    </source>
</evidence>
<dbReference type="EMBL" id="CP060776">
    <property type="protein sequence ID" value="QQK44943.1"/>
    <property type="molecule type" value="Genomic_DNA"/>
</dbReference>
<evidence type="ECO:0000313" key="2">
    <source>
        <dbReference type="Proteomes" id="UP000595662"/>
    </source>
</evidence>
<dbReference type="GeneID" id="90953142"/>
<sequence length="68" mass="7607">MKPLVPKAVQEPFTRSRVVPDRRNSCYRGPEVVLRGIVDQPSSFNIGSLPINTPSKSHCVAENKHVYC</sequence>
<dbReference type="RefSeq" id="XP_065957164.1">
    <property type="nucleotide sequence ID" value="XM_066102081.1"/>
</dbReference>
<protein>
    <submittedName>
        <fullName evidence="1">Uncharacterized protein</fullName>
    </submittedName>
</protein>
<dbReference type="AlphaFoldDB" id="A0A7T6XPC9"/>
<proteinExistence type="predicted"/>